<proteinExistence type="predicted"/>
<dbReference type="EMBL" id="FOWC01000005">
    <property type="protein sequence ID" value="SFP43961.1"/>
    <property type="molecule type" value="Genomic_DNA"/>
</dbReference>
<dbReference type="Proteomes" id="UP000470404">
    <property type="component" value="Unassembled WGS sequence"/>
</dbReference>
<reference evidence="2 3" key="1">
    <citation type="submission" date="2016-10" db="EMBL/GenBank/DDBJ databases">
        <authorList>
            <person name="de Groot N.N."/>
        </authorList>
    </citation>
    <scope>NUCLEOTIDE SEQUENCE [LARGE SCALE GENOMIC DNA]</scope>
    <source>
        <strain evidence="2 3">DSM 44637</strain>
    </source>
</reference>
<protein>
    <recommendedName>
        <fullName evidence="5">Glycosyl transferase family 2</fullName>
    </recommendedName>
</protein>
<dbReference type="STRING" id="112413.SAMN05421854_105269"/>
<dbReference type="EMBL" id="JAAGNC010000173">
    <property type="protein sequence ID" value="NEC60497.1"/>
    <property type="molecule type" value="Genomic_DNA"/>
</dbReference>
<dbReference type="Proteomes" id="UP000199137">
    <property type="component" value="Unassembled WGS sequence"/>
</dbReference>
<evidence type="ECO:0008006" key="5">
    <source>
        <dbReference type="Google" id="ProtNLM"/>
    </source>
</evidence>
<sequence length="385" mass="42242">MTATVAAPAQHTTHQRLLHHVAAEDAPQARLDAIVVPNGRPAAYLKDAFRAAREVDATLLLLCSKNARATDAVLAAKRAGVRVRAIDTDEAAGLGAVPPFATSKLLQAKRLLRRTDTSFKRNLGVLVADLAGWQRILFLDDDIRLYPHKDIPLPRPSNLRAAAGLLDEYAAAGLANIGMPDNSVVCHAYRESGGKQDTFVGGGALALGRDAFSSFFPDIYNEDWFFLLSGTGLRATAVTSFAYQHDYDPYRNTVRARSEELGDTLAEGIYCLLDNGRGIADANAAYWADFLESRRAFIRTTLRQVQDAPYLTGGYEDRMRAALKAAHGRSLLIEPDLCVRYLRAWQRDRDTWQTHLLSLRARHASAGDPDAAFDTLGISEIVHKS</sequence>
<name>A0A1I5QD38_9PSEU</name>
<evidence type="ECO:0000313" key="4">
    <source>
        <dbReference type="Proteomes" id="UP000470404"/>
    </source>
</evidence>
<organism evidence="2 3">
    <name type="scientific">Amycolatopsis rubida</name>
    <dbReference type="NCBI Taxonomy" id="112413"/>
    <lineage>
        <taxon>Bacteria</taxon>
        <taxon>Bacillati</taxon>
        <taxon>Actinomycetota</taxon>
        <taxon>Actinomycetes</taxon>
        <taxon>Pseudonocardiales</taxon>
        <taxon>Pseudonocardiaceae</taxon>
        <taxon>Amycolatopsis</taxon>
    </lineage>
</organism>
<evidence type="ECO:0000313" key="2">
    <source>
        <dbReference type="EMBL" id="SFP43961.1"/>
    </source>
</evidence>
<dbReference type="AlphaFoldDB" id="A0A1I5QD38"/>
<reference evidence="1 4" key="2">
    <citation type="submission" date="2020-01" db="EMBL/GenBank/DDBJ databases">
        <title>Insect and environment-associated Actinomycetes.</title>
        <authorList>
            <person name="Currrie C."/>
            <person name="Chevrette M."/>
            <person name="Carlson C."/>
            <person name="Stubbendieck R."/>
            <person name="Wendt-Pienkowski E."/>
        </authorList>
    </citation>
    <scope>NUCLEOTIDE SEQUENCE [LARGE SCALE GENOMIC DNA]</scope>
    <source>
        <strain evidence="1 4">SID8386</strain>
    </source>
</reference>
<keyword evidence="4" id="KW-1185">Reference proteome</keyword>
<gene>
    <name evidence="1" type="ORF">G3I59_34165</name>
    <name evidence="2" type="ORF">SAMN05421854_105269</name>
</gene>
<dbReference type="RefSeq" id="WP_067579252.1">
    <property type="nucleotide sequence ID" value="NZ_FOWC01000005.1"/>
</dbReference>
<evidence type="ECO:0000313" key="1">
    <source>
        <dbReference type="EMBL" id="NEC60497.1"/>
    </source>
</evidence>
<evidence type="ECO:0000313" key="3">
    <source>
        <dbReference type="Proteomes" id="UP000199137"/>
    </source>
</evidence>
<dbReference type="OrthoDB" id="3211607at2"/>
<accession>A0A1I5QD38</accession>